<comment type="pathway">
    <text evidence="1 12">Amino-acid biosynthesis; L-threonine biosynthesis; L-threonine from L-aspartate: step 3/5.</text>
</comment>
<keyword evidence="9" id="KW-0915">Sodium</keyword>
<evidence type="ECO:0000256" key="12">
    <source>
        <dbReference type="RuleBase" id="RU000579"/>
    </source>
</evidence>
<evidence type="ECO:0000256" key="5">
    <source>
        <dbReference type="ARBA" id="ARBA00013376"/>
    </source>
</evidence>
<dbReference type="GO" id="GO:0050661">
    <property type="term" value="F:NADP binding"/>
    <property type="evidence" value="ECO:0007669"/>
    <property type="project" value="InterPro"/>
</dbReference>
<evidence type="ECO:0000256" key="1">
    <source>
        <dbReference type="ARBA" id="ARBA00005056"/>
    </source>
</evidence>
<evidence type="ECO:0000313" key="16">
    <source>
        <dbReference type="EMBL" id="RHW43539.1"/>
    </source>
</evidence>
<dbReference type="OrthoDB" id="9808167at2"/>
<dbReference type="EMBL" id="QWEG01000001">
    <property type="protein sequence ID" value="RHW43539.1"/>
    <property type="molecule type" value="Genomic_DNA"/>
</dbReference>
<dbReference type="GO" id="GO:0009088">
    <property type="term" value="P:threonine biosynthetic process"/>
    <property type="evidence" value="ECO:0007669"/>
    <property type="project" value="UniProtKB-UniPathway"/>
</dbReference>
<comment type="pathway">
    <text evidence="2 12">Amino-acid biosynthesis; L-methionine biosynthesis via de novo pathway; L-homoserine from L-aspartate: step 3/3.</text>
</comment>
<sequence>MTDIHIALLGFGTVGKGVYETIQTHQTRLKAILGKNVKVAGVLVTDVEKHQLQDDGVLLTSNFEDILNLPKLDIVIEAIIGKEPGFSYLKKSIERGCHIITANKEMFAYHGNELLEYASRFNVACGFEATVAGGIPAIQTIRTLLNVNKIERIEGIVNGTSNYILSKMRDEEVAFQTALQAAQELGYAEADPTNDIEGYDAFYKAMVLSQIAFGEQPEWQRVTRKGISAISHSHIQLFSEWGLRVKHVISLEKGPRGIRCSVKPVLVGPSHPLYSVDGVQNAISIDADIVGNITLQGPGAGKFPTASAIVEDLIQLNASQGSYFKQEENVRFKKDPQVQWVILTKQTNQFLPESLEVISRVPEKAIFVKAKEKDINRLLEGNAELKAYQAYGQLNHELLENLQLNDIRLTRKVAVPKGI</sequence>
<dbReference type="Pfam" id="PF03447">
    <property type="entry name" value="NAD_binding_3"/>
    <property type="match status" value="1"/>
</dbReference>
<dbReference type="Gene3D" id="3.30.360.10">
    <property type="entry name" value="Dihydrodipicolinate Reductase, domain 2"/>
    <property type="match status" value="1"/>
</dbReference>
<dbReference type="InterPro" id="IPR001342">
    <property type="entry name" value="HDH_cat"/>
</dbReference>
<proteinExistence type="inferred from homology"/>
<keyword evidence="12" id="KW-0521">NADP</keyword>
<dbReference type="PANTHER" id="PTHR43331">
    <property type="entry name" value="HOMOSERINE DEHYDROGENASE"/>
    <property type="match status" value="1"/>
</dbReference>
<protein>
    <recommendedName>
        <fullName evidence="5 12">Homoserine dehydrogenase</fullName>
        <ecNumber evidence="4 12">1.1.1.3</ecNumber>
    </recommendedName>
</protein>
<dbReference type="NCBIfam" id="NF004976">
    <property type="entry name" value="PRK06349.1"/>
    <property type="match status" value="1"/>
</dbReference>
<accession>A0A417Z056</accession>
<dbReference type="InterPro" id="IPR005106">
    <property type="entry name" value="Asp/hSer_DH_NAD-bd"/>
</dbReference>
<evidence type="ECO:0000256" key="10">
    <source>
        <dbReference type="ARBA" id="ARBA00023167"/>
    </source>
</evidence>
<reference evidence="16 17" key="1">
    <citation type="journal article" date="2017" name="Int. J. Syst. Evol. Microbiol.">
        <title>Bacillus notoginsengisoli sp. nov., a novel bacterium isolated from the rhizosphere of Panax notoginseng.</title>
        <authorList>
            <person name="Zhang M.Y."/>
            <person name="Cheng J."/>
            <person name="Cai Y."/>
            <person name="Zhang T.Y."/>
            <person name="Wu Y.Y."/>
            <person name="Manikprabhu D."/>
            <person name="Li W.J."/>
            <person name="Zhang Y.X."/>
        </authorList>
    </citation>
    <scope>NUCLEOTIDE SEQUENCE [LARGE SCALE GENOMIC DNA]</scope>
    <source>
        <strain evidence="16 17">JCM 30743</strain>
    </source>
</reference>
<dbReference type="InterPro" id="IPR036291">
    <property type="entry name" value="NAD(P)-bd_dom_sf"/>
</dbReference>
<evidence type="ECO:0000256" key="4">
    <source>
        <dbReference type="ARBA" id="ARBA00013213"/>
    </source>
</evidence>
<keyword evidence="7 12" id="KW-0791">Threonine biosynthesis</keyword>
<dbReference type="GO" id="GO:0004412">
    <property type="term" value="F:homoserine dehydrogenase activity"/>
    <property type="evidence" value="ECO:0007669"/>
    <property type="project" value="UniProtKB-EC"/>
</dbReference>
<evidence type="ECO:0000256" key="8">
    <source>
        <dbReference type="ARBA" id="ARBA00023002"/>
    </source>
</evidence>
<evidence type="ECO:0000259" key="14">
    <source>
        <dbReference type="Pfam" id="PF00742"/>
    </source>
</evidence>
<feature type="domain" description="Aspartate/homoserine dehydrogenase NAD-binding" evidence="15">
    <location>
        <begin position="10"/>
        <end position="122"/>
    </location>
</feature>
<dbReference type="Proteomes" id="UP000284416">
    <property type="component" value="Unassembled WGS sequence"/>
</dbReference>
<dbReference type="SUPFAM" id="SSF51735">
    <property type="entry name" value="NAD(P)-binding Rossmann-fold domains"/>
    <property type="match status" value="1"/>
</dbReference>
<comment type="caution">
    <text evidence="16">The sequence shown here is derived from an EMBL/GenBank/DDBJ whole genome shotgun (WGS) entry which is preliminary data.</text>
</comment>
<dbReference type="PANTHER" id="PTHR43331:SF1">
    <property type="entry name" value="HOMOSERINE DEHYDROGENASE"/>
    <property type="match status" value="1"/>
</dbReference>
<evidence type="ECO:0000256" key="13">
    <source>
        <dbReference type="RuleBase" id="RU004171"/>
    </source>
</evidence>
<keyword evidence="17" id="KW-1185">Reference proteome</keyword>
<keyword evidence="10 12" id="KW-0486">Methionine biosynthesis</keyword>
<evidence type="ECO:0000256" key="2">
    <source>
        <dbReference type="ARBA" id="ARBA00005062"/>
    </source>
</evidence>
<evidence type="ECO:0000256" key="7">
    <source>
        <dbReference type="ARBA" id="ARBA00022697"/>
    </source>
</evidence>
<dbReference type="RefSeq" id="WP_118919146.1">
    <property type="nucleotide sequence ID" value="NZ_QWEG01000001.1"/>
</dbReference>
<dbReference type="FunFam" id="3.30.360.10:FF:000005">
    <property type="entry name" value="Homoserine dehydrogenase"/>
    <property type="match status" value="1"/>
</dbReference>
<evidence type="ECO:0000313" key="17">
    <source>
        <dbReference type="Proteomes" id="UP000284416"/>
    </source>
</evidence>
<comment type="similarity">
    <text evidence="3 13">Belongs to the homoserine dehydrogenase family.</text>
</comment>
<comment type="catalytic activity">
    <reaction evidence="11">
        <text>L-homoserine + NADP(+) = L-aspartate 4-semialdehyde + NADPH + H(+)</text>
        <dbReference type="Rhea" id="RHEA:15761"/>
        <dbReference type="ChEBI" id="CHEBI:15378"/>
        <dbReference type="ChEBI" id="CHEBI:57476"/>
        <dbReference type="ChEBI" id="CHEBI:57783"/>
        <dbReference type="ChEBI" id="CHEBI:58349"/>
        <dbReference type="ChEBI" id="CHEBI:537519"/>
        <dbReference type="EC" id="1.1.1.3"/>
    </reaction>
    <physiologicalReaction direction="right-to-left" evidence="11">
        <dbReference type="Rhea" id="RHEA:15763"/>
    </physiologicalReaction>
</comment>
<dbReference type="PROSITE" id="PS01042">
    <property type="entry name" value="HOMOSER_DHGENASE"/>
    <property type="match status" value="1"/>
</dbReference>
<evidence type="ECO:0000256" key="9">
    <source>
        <dbReference type="ARBA" id="ARBA00023053"/>
    </source>
</evidence>
<dbReference type="Gene3D" id="3.40.50.720">
    <property type="entry name" value="NAD(P)-binding Rossmann-like Domain"/>
    <property type="match status" value="1"/>
</dbReference>
<evidence type="ECO:0000259" key="15">
    <source>
        <dbReference type="Pfam" id="PF03447"/>
    </source>
</evidence>
<dbReference type="SUPFAM" id="SSF55347">
    <property type="entry name" value="Glyceraldehyde-3-phosphate dehydrogenase-like, C-terminal domain"/>
    <property type="match status" value="1"/>
</dbReference>
<dbReference type="Pfam" id="PF00742">
    <property type="entry name" value="Homoserine_dh"/>
    <property type="match status" value="1"/>
</dbReference>
<evidence type="ECO:0000256" key="11">
    <source>
        <dbReference type="ARBA" id="ARBA00048841"/>
    </source>
</evidence>
<dbReference type="UniPathway" id="UPA00051">
    <property type="reaction ID" value="UER00465"/>
</dbReference>
<name>A0A417Z056_9BACI</name>
<dbReference type="InterPro" id="IPR019811">
    <property type="entry name" value="HDH_CS"/>
</dbReference>
<dbReference type="AlphaFoldDB" id="A0A417Z056"/>
<dbReference type="GO" id="GO:0009086">
    <property type="term" value="P:methionine biosynthetic process"/>
    <property type="evidence" value="ECO:0007669"/>
    <property type="project" value="UniProtKB-KW"/>
</dbReference>
<evidence type="ECO:0000256" key="6">
    <source>
        <dbReference type="ARBA" id="ARBA00022605"/>
    </source>
</evidence>
<organism evidence="16 17">
    <name type="scientific">Neobacillus notoginsengisoli</name>
    <dbReference type="NCBI Taxonomy" id="1578198"/>
    <lineage>
        <taxon>Bacteria</taxon>
        <taxon>Bacillati</taxon>
        <taxon>Bacillota</taxon>
        <taxon>Bacilli</taxon>
        <taxon>Bacillales</taxon>
        <taxon>Bacillaceae</taxon>
        <taxon>Neobacillus</taxon>
    </lineage>
</organism>
<feature type="domain" description="Homoserine dehydrogenase catalytic" evidence="14">
    <location>
        <begin position="136"/>
        <end position="314"/>
    </location>
</feature>
<evidence type="ECO:0000256" key="3">
    <source>
        <dbReference type="ARBA" id="ARBA00006753"/>
    </source>
</evidence>
<gene>
    <name evidence="16" type="ORF">D1B31_02480</name>
</gene>
<keyword evidence="6 12" id="KW-0028">Amino-acid biosynthesis</keyword>
<dbReference type="UniPathway" id="UPA00050">
    <property type="reaction ID" value="UER00063"/>
</dbReference>
<dbReference type="EC" id="1.1.1.3" evidence="4 12"/>
<keyword evidence="8 12" id="KW-0560">Oxidoreductase</keyword>